<evidence type="ECO:0000313" key="2">
    <source>
        <dbReference type="Proteomes" id="UP000020202"/>
    </source>
</evidence>
<dbReference type="EMBL" id="JCNZ01000007">
    <property type="protein sequence ID" value="EWF91170.1"/>
    <property type="molecule type" value="Genomic_DNA"/>
</dbReference>
<gene>
    <name evidence="1" type="ORF">L373_01553</name>
</gene>
<dbReference type="Proteomes" id="UP000020202">
    <property type="component" value="Unassembled WGS sequence"/>
</dbReference>
<accession>A0A7H5ACU0</accession>
<sequence>MRSWYVGGKCFLVNCAFVENFCALIIPGEHMFFDFVLPSVLIL</sequence>
<comment type="caution">
    <text evidence="1">The sequence shown here is derived from an EMBL/GenBank/DDBJ whole genome shotgun (WGS) entry which is preliminary data.</text>
</comment>
<dbReference type="AlphaFoldDB" id="A0A7H5ACU0"/>
<name>A0A7H5ACU0_9ENTR</name>
<evidence type="ECO:0000313" key="1">
    <source>
        <dbReference type="EMBL" id="EWF91170.1"/>
    </source>
</evidence>
<protein>
    <submittedName>
        <fullName evidence="1">Uncharacterized protein</fullName>
    </submittedName>
</protein>
<proteinExistence type="predicted"/>
<organism evidence="1 2">
    <name type="scientific">Klebsiella michiganensis</name>
    <dbReference type="NCBI Taxonomy" id="1134687"/>
    <lineage>
        <taxon>Bacteria</taxon>
        <taxon>Pseudomonadati</taxon>
        <taxon>Pseudomonadota</taxon>
        <taxon>Gammaproteobacteria</taxon>
        <taxon>Enterobacterales</taxon>
        <taxon>Enterobacteriaceae</taxon>
        <taxon>Klebsiella/Raoultella group</taxon>
        <taxon>Klebsiella</taxon>
    </lineage>
</organism>
<reference evidence="1 2" key="1">
    <citation type="submission" date="2014-01" db="EMBL/GenBank/DDBJ databases">
        <title>The Genome Sequence of Klebsiella oxytoca MGH 27.</title>
        <authorList>
            <consortium name="The Broad Institute Genomics Platform"/>
            <consortium name="The Broad Institute Genome Sequencing Center for Infectious Disease"/>
            <person name="Murphy C."/>
            <person name="Cosimi L."/>
            <person name="Cerqueira G."/>
            <person name="Feldgarden M."/>
            <person name="Earl A."/>
            <person name="Hung D."/>
            <person name="Onderdonk A.B."/>
            <person name="Ferraro M.J."/>
            <person name="Hooper D."/>
            <person name="Dekker J."/>
            <person name="O'Brien T."/>
            <person name="Huang S."/>
            <person name="Quan V."/>
            <person name="Ernst C."/>
            <person name="Delaney M."/>
            <person name="DuBois A."/>
            <person name="Kim D.S."/>
            <person name="Young S.K."/>
            <person name="Zeng Q."/>
            <person name="Gargeya S."/>
            <person name="Fitzgerald M."/>
            <person name="Abouelleil A."/>
            <person name="Alvarado L."/>
            <person name="Berlin A.M."/>
            <person name="Chapman S.B."/>
            <person name="Gainer-Dewar J."/>
            <person name="Goldberg J."/>
            <person name="Gnerre S."/>
            <person name="Griggs A."/>
            <person name="Gujja S."/>
            <person name="Hansen M."/>
            <person name="Howarth C."/>
            <person name="Imamovic A."/>
            <person name="Ireland A."/>
            <person name="Larimer J."/>
            <person name="McCowan C."/>
            <person name="Murphy C."/>
            <person name="Pearson M."/>
            <person name="Poon T.W."/>
            <person name="Priest M."/>
            <person name="Roberts A."/>
            <person name="Saif S."/>
            <person name="Shea T."/>
            <person name="Sykes S."/>
            <person name="Wortman J."/>
            <person name="Nusbaum C."/>
            <person name="Birren B."/>
        </authorList>
    </citation>
    <scope>NUCLEOTIDE SEQUENCE [LARGE SCALE GENOMIC DNA]</scope>
    <source>
        <strain evidence="1 2">MGH 27</strain>
    </source>
</reference>